<evidence type="ECO:0000259" key="4">
    <source>
        <dbReference type="SMART" id="SM00382"/>
    </source>
</evidence>
<evidence type="ECO:0000313" key="9">
    <source>
        <dbReference type="Proteomes" id="UP000057158"/>
    </source>
</evidence>
<dbReference type="SMART" id="SM00382">
    <property type="entry name" value="AAA"/>
    <property type="match status" value="1"/>
</dbReference>
<dbReference type="InterPro" id="IPR003593">
    <property type="entry name" value="AAA+_ATPase"/>
</dbReference>
<dbReference type="PIRSF" id="PIRSF003073">
    <property type="entry name" value="DNAC_TnpB_IstB"/>
    <property type="match status" value="1"/>
</dbReference>
<dbReference type="EMBL" id="CP010802">
    <property type="protein sequence ID" value="ALC17121.1"/>
    <property type="molecule type" value="Genomic_DNA"/>
</dbReference>
<dbReference type="Pfam" id="PF01695">
    <property type="entry name" value="IstB_IS21"/>
    <property type="match status" value="1"/>
</dbReference>
<dbReference type="STRING" id="1603606.DSOUD_0992"/>
<dbReference type="NCBIfam" id="NF038214">
    <property type="entry name" value="IS21_help_AAA"/>
    <property type="match status" value="1"/>
</dbReference>
<accession>A0A0M3QFE7</accession>
<dbReference type="EMBL" id="CP010802">
    <property type="protein sequence ID" value="ALC15778.1"/>
    <property type="molecule type" value="Genomic_DNA"/>
</dbReference>
<dbReference type="KEGG" id="des:DSOUD_2360"/>
<feature type="domain" description="AAA+ ATPase" evidence="4">
    <location>
        <begin position="99"/>
        <end position="232"/>
    </location>
</feature>
<dbReference type="PANTHER" id="PTHR30050">
    <property type="entry name" value="CHROMOSOMAL REPLICATION INITIATOR PROTEIN DNAA"/>
    <property type="match status" value="1"/>
</dbReference>
<evidence type="ECO:0000313" key="8">
    <source>
        <dbReference type="EMBL" id="ALC18205.1"/>
    </source>
</evidence>
<dbReference type="Gene3D" id="3.40.50.300">
    <property type="entry name" value="P-loop containing nucleotide triphosphate hydrolases"/>
    <property type="match status" value="1"/>
</dbReference>
<sequence>MTQITDLSDGLKQLKLQRLSDQIDGYLQDAAKQQWGYDEFLRQLIDAELASKQDKRTEMGTRMARFPFVKTLESFEFAYQPSIDAKRIKELSCCRWVANGENILLLGPPGVGKTHLAVGLGIEAIRRGYRTLFIGAQALIASLARAHNENRLEDKLKQYCQPKLLIIDEIGYIPIDRLGANLFFQLISRRYEKGAMIMTSNQPYSNWGEIFGDQVIASAILDRVLHHAISISIKGESYRLKEKLKAGLLSKQAARE</sequence>
<organism evidence="6 9">
    <name type="scientific">Desulfuromonas soudanensis</name>
    <dbReference type="NCBI Taxonomy" id="1603606"/>
    <lineage>
        <taxon>Bacteria</taxon>
        <taxon>Pseudomonadati</taxon>
        <taxon>Thermodesulfobacteriota</taxon>
        <taxon>Desulfuromonadia</taxon>
        <taxon>Desulfuromonadales</taxon>
        <taxon>Desulfuromonadaceae</taxon>
        <taxon>Desulfuromonas</taxon>
    </lineage>
</organism>
<dbReference type="SUPFAM" id="SSF52540">
    <property type="entry name" value="P-loop containing nucleoside triphosphate hydrolases"/>
    <property type="match status" value="1"/>
</dbReference>
<dbReference type="EMBL" id="CP010802">
    <property type="protein sequence ID" value="ALC18205.1"/>
    <property type="molecule type" value="Genomic_DNA"/>
</dbReference>
<dbReference type="InterPro" id="IPR027417">
    <property type="entry name" value="P-loop_NTPase"/>
</dbReference>
<reference evidence="6 9" key="1">
    <citation type="submission" date="2015-07" db="EMBL/GenBank/DDBJ databases">
        <title>Isolation and Genomic Characterization of a Novel Halophilic Metal-Reducing Deltaproteobacterium from the Deep Subsurface.</title>
        <authorList>
            <person name="Badalamenti J.P."/>
            <person name="Summers Z.M."/>
            <person name="Gralnick J.A."/>
            <person name="Bond D.R."/>
        </authorList>
    </citation>
    <scope>NUCLEOTIDE SEQUENCE [LARGE SCALE GENOMIC DNA]</scope>
    <source>
        <strain evidence="6 9">WTL</strain>
    </source>
</reference>
<keyword evidence="9" id="KW-1185">Reference proteome</keyword>
<evidence type="ECO:0000256" key="3">
    <source>
        <dbReference type="ARBA" id="ARBA00022840"/>
    </source>
</evidence>
<dbReference type="InterPro" id="IPR047661">
    <property type="entry name" value="IstB"/>
</dbReference>
<dbReference type="KEGG" id="des:DSOUD_3491"/>
<dbReference type="GO" id="GO:0006260">
    <property type="term" value="P:DNA replication"/>
    <property type="evidence" value="ECO:0007669"/>
    <property type="project" value="TreeGrafter"/>
</dbReference>
<name>A0A0M3QFE7_9BACT</name>
<dbReference type="KEGG" id="des:DSOUD_0992"/>
<dbReference type="InterPro" id="IPR002611">
    <property type="entry name" value="IstB_ATP-bd"/>
</dbReference>
<dbReference type="OrthoDB" id="8150723at2"/>
<dbReference type="PANTHER" id="PTHR30050:SF4">
    <property type="entry name" value="ATP-BINDING PROTEIN RV3427C IN INSERTION SEQUENCE-RELATED"/>
    <property type="match status" value="1"/>
</dbReference>
<comment type="similarity">
    <text evidence="1">Belongs to the IS21/IS1162 putative ATP-binding protein family.</text>
</comment>
<proteinExistence type="inferred from homology"/>
<dbReference type="Proteomes" id="UP000057158">
    <property type="component" value="Chromosome"/>
</dbReference>
<protein>
    <submittedName>
        <fullName evidence="6">DNA replication protein DnaC</fullName>
    </submittedName>
</protein>
<dbReference type="PATRIC" id="fig|1603606.3.peg.1089"/>
<dbReference type="AlphaFoldDB" id="A0A0M3QFE7"/>
<dbReference type="CDD" id="cd00009">
    <property type="entry name" value="AAA"/>
    <property type="match status" value="1"/>
</dbReference>
<evidence type="ECO:0000256" key="1">
    <source>
        <dbReference type="ARBA" id="ARBA00008059"/>
    </source>
</evidence>
<evidence type="ECO:0000313" key="5">
    <source>
        <dbReference type="EMBL" id="ALC15778.1"/>
    </source>
</evidence>
<evidence type="ECO:0000313" key="6">
    <source>
        <dbReference type="EMBL" id="ALC16099.1"/>
    </source>
</evidence>
<dbReference type="KEGG" id="des:DSOUD_1318"/>
<gene>
    <name evidence="5" type="ORF">DSOUD_0992</name>
    <name evidence="6" type="ORF">DSOUD_1318</name>
    <name evidence="7" type="ORF">DSOUD_2360</name>
    <name evidence="8" type="ORF">DSOUD_3491</name>
</gene>
<keyword evidence="2" id="KW-0547">Nucleotide-binding</keyword>
<evidence type="ECO:0000256" key="2">
    <source>
        <dbReference type="ARBA" id="ARBA00022741"/>
    </source>
</evidence>
<keyword evidence="3" id="KW-0067">ATP-binding</keyword>
<dbReference type="GO" id="GO:0005524">
    <property type="term" value="F:ATP binding"/>
    <property type="evidence" value="ECO:0007669"/>
    <property type="project" value="UniProtKB-KW"/>
</dbReference>
<dbReference type="EMBL" id="CP010802">
    <property type="protein sequence ID" value="ALC16099.1"/>
    <property type="molecule type" value="Genomic_DNA"/>
</dbReference>
<evidence type="ECO:0000313" key="7">
    <source>
        <dbReference type="EMBL" id="ALC17121.1"/>
    </source>
</evidence>
<dbReference type="InterPro" id="IPR028350">
    <property type="entry name" value="DNAC/IstB-like"/>
</dbReference>